<dbReference type="PROSITE" id="PS51257">
    <property type="entry name" value="PROKAR_LIPOPROTEIN"/>
    <property type="match status" value="1"/>
</dbReference>
<dbReference type="InterPro" id="IPR055797">
    <property type="entry name" value="DUF7373"/>
</dbReference>
<dbReference type="Proteomes" id="UP000733379">
    <property type="component" value="Unassembled WGS sequence"/>
</dbReference>
<gene>
    <name evidence="5" type="ORF">KO481_41545</name>
</gene>
<evidence type="ECO:0000256" key="2">
    <source>
        <dbReference type="SAM" id="SignalP"/>
    </source>
</evidence>
<feature type="chain" id="PRO_5046504005" evidence="2">
    <location>
        <begin position="19"/>
        <end position="411"/>
    </location>
</feature>
<proteinExistence type="predicted"/>
<sequence>MKTVRVLAVSAVAAIALAGCGMSVPGSPVAGELDVRTLDIGAYSDQPLEFRSEFHHSLDAGTELAIIRLAGHVALGSEIKVSVQVGAGVFIPAALVGGGMSVLREPGDYESSVAQDQFRAVLQRDGMLFGFGADGADRSEPDAHAVAGDTALSLTVFQFPDDASAAAAAGDLEAVDFAVAPGNVPVQLAKYPAAKAHWRPDIRTMGARIAHGSYVVDLFARTPQPDLAALTALSATALDVQLPLLDSLKPLSRRDVLHLDYDPDGLMRRTLKVSPDQQPRFDPQSTMAEGDMDPRALLHRLSKPAATKALLAADGVDRVALSGSTVLMRARDEAAAASLWKSLNATAPKDVQTPPGLSSAGCGENADAGPTGNRYTCRVRYRRYVATVSSDQLSDVQQRASAQYALLANAQ</sequence>
<comment type="caution">
    <text evidence="5">The sequence shown here is derived from an EMBL/GenBank/DDBJ whole genome shotgun (WGS) entry which is preliminary data.</text>
</comment>
<dbReference type="EMBL" id="JAHKNI010000028">
    <property type="protein sequence ID" value="MBU3067986.1"/>
    <property type="molecule type" value="Genomic_DNA"/>
</dbReference>
<protein>
    <submittedName>
        <fullName evidence="5">Uncharacterized protein</fullName>
    </submittedName>
</protein>
<reference evidence="5 6" key="1">
    <citation type="submission" date="2021-06" db="EMBL/GenBank/DDBJ databases">
        <title>Actinomycetes sequencing.</title>
        <authorList>
            <person name="Shan Q."/>
        </authorList>
    </citation>
    <scope>NUCLEOTIDE SEQUENCE [LARGE SCALE GENOMIC DNA]</scope>
    <source>
        <strain evidence="5 6">NEAU-G5</strain>
    </source>
</reference>
<name>A0ABS6BCG9_9NOCA</name>
<keyword evidence="6" id="KW-1185">Reference proteome</keyword>
<evidence type="ECO:0000259" key="3">
    <source>
        <dbReference type="Pfam" id="PF24088"/>
    </source>
</evidence>
<dbReference type="Pfam" id="PF24088">
    <property type="entry name" value="DUF7373"/>
    <property type="match status" value="1"/>
</dbReference>
<organism evidence="5 6">
    <name type="scientific">Nocardia albiluteola</name>
    <dbReference type="NCBI Taxonomy" id="2842303"/>
    <lineage>
        <taxon>Bacteria</taxon>
        <taxon>Bacillati</taxon>
        <taxon>Actinomycetota</taxon>
        <taxon>Actinomycetes</taxon>
        <taxon>Mycobacteriales</taxon>
        <taxon>Nocardiaceae</taxon>
        <taxon>Nocardia</taxon>
    </lineage>
</organism>
<evidence type="ECO:0000259" key="4">
    <source>
        <dbReference type="Pfam" id="PF24092"/>
    </source>
</evidence>
<evidence type="ECO:0000313" key="6">
    <source>
        <dbReference type="Proteomes" id="UP000733379"/>
    </source>
</evidence>
<dbReference type="Pfam" id="PF24092">
    <property type="entry name" value="DUF7373_C"/>
    <property type="match status" value="1"/>
</dbReference>
<keyword evidence="2" id="KW-0732">Signal</keyword>
<feature type="domain" description="DUF7373" evidence="4">
    <location>
        <begin position="266"/>
        <end position="410"/>
    </location>
</feature>
<evidence type="ECO:0000313" key="5">
    <source>
        <dbReference type="EMBL" id="MBU3067986.1"/>
    </source>
</evidence>
<dbReference type="RefSeq" id="WP_215924064.1">
    <property type="nucleotide sequence ID" value="NZ_JAHKNI010000028.1"/>
</dbReference>
<dbReference type="InterPro" id="IPR056463">
    <property type="entry name" value="DUF7373_C"/>
</dbReference>
<feature type="domain" description="DUF7373" evidence="3">
    <location>
        <begin position="57"/>
        <end position="260"/>
    </location>
</feature>
<evidence type="ECO:0000256" key="1">
    <source>
        <dbReference type="SAM" id="MobiDB-lite"/>
    </source>
</evidence>
<accession>A0ABS6BCG9</accession>
<feature type="signal peptide" evidence="2">
    <location>
        <begin position="1"/>
        <end position="18"/>
    </location>
</feature>
<feature type="region of interest" description="Disordered" evidence="1">
    <location>
        <begin position="350"/>
        <end position="369"/>
    </location>
</feature>